<proteinExistence type="predicted"/>
<evidence type="ECO:0000256" key="1">
    <source>
        <dbReference type="SAM" id="Phobius"/>
    </source>
</evidence>
<name>A0A1I8A358_9BILA</name>
<dbReference type="WBParaSite" id="L893_g32217.t1">
    <property type="protein sequence ID" value="L893_g32217.t1"/>
    <property type="gene ID" value="L893_g32217"/>
</dbReference>
<keyword evidence="1" id="KW-0472">Membrane</keyword>
<reference evidence="3" key="1">
    <citation type="submission" date="2016-11" db="UniProtKB">
        <authorList>
            <consortium name="WormBaseParasite"/>
        </authorList>
    </citation>
    <scope>IDENTIFICATION</scope>
</reference>
<dbReference type="Proteomes" id="UP000095287">
    <property type="component" value="Unplaced"/>
</dbReference>
<evidence type="ECO:0000313" key="3">
    <source>
        <dbReference type="WBParaSite" id="L893_g32217.t1"/>
    </source>
</evidence>
<evidence type="ECO:0000313" key="2">
    <source>
        <dbReference type="Proteomes" id="UP000095287"/>
    </source>
</evidence>
<protein>
    <submittedName>
        <fullName evidence="3">Secreted protein</fullName>
    </submittedName>
</protein>
<feature type="transmembrane region" description="Helical" evidence="1">
    <location>
        <begin position="21"/>
        <end position="47"/>
    </location>
</feature>
<keyword evidence="1" id="KW-1133">Transmembrane helix</keyword>
<accession>A0A1I8A358</accession>
<organism evidence="2 3">
    <name type="scientific">Steinernema glaseri</name>
    <dbReference type="NCBI Taxonomy" id="37863"/>
    <lineage>
        <taxon>Eukaryota</taxon>
        <taxon>Metazoa</taxon>
        <taxon>Ecdysozoa</taxon>
        <taxon>Nematoda</taxon>
        <taxon>Chromadorea</taxon>
        <taxon>Rhabditida</taxon>
        <taxon>Tylenchina</taxon>
        <taxon>Panagrolaimomorpha</taxon>
        <taxon>Strongyloidoidea</taxon>
        <taxon>Steinernematidae</taxon>
        <taxon>Steinernema</taxon>
    </lineage>
</organism>
<keyword evidence="1" id="KW-0812">Transmembrane</keyword>
<sequence>MFKNQIRVMLKKTSEIQICYYCLKCYVIIVSMIASLSHAVVFVAGMWREERVLIEREPATVTGLILTIDAGRVLISA</sequence>
<keyword evidence="2" id="KW-1185">Reference proteome</keyword>
<dbReference type="AlphaFoldDB" id="A0A1I8A358"/>